<dbReference type="InterPro" id="IPR026832">
    <property type="entry name" value="Asteroid"/>
</dbReference>
<evidence type="ECO:0008006" key="3">
    <source>
        <dbReference type="Google" id="ProtNLM"/>
    </source>
</evidence>
<dbReference type="InParanoid" id="K1QJE9"/>
<dbReference type="InterPro" id="IPR029060">
    <property type="entry name" value="PIN-like_dom_sf"/>
</dbReference>
<name>K1QJE9_MAGGI</name>
<evidence type="ECO:0000313" key="2">
    <source>
        <dbReference type="EMBL" id="EKC28990.1"/>
    </source>
</evidence>
<dbReference type="PANTHER" id="PTHR15665">
    <property type="entry name" value="ASTEROID PROTEIN"/>
    <property type="match status" value="1"/>
</dbReference>
<protein>
    <recommendedName>
        <fullName evidence="3">Asteroid domain-containing protein</fullName>
    </recommendedName>
</protein>
<sequence>MGIRGLLSHCLRRREECVDEVDLVALAKSRGGIEIIVDFYSFEHMVVPKFWKGLSSLRNNQFLKILGGEYKSLETFIKRFIEIFRQLKISFVFIKDATKGCSEANSQQKLDTWMKRHHKEVENLNEVINVCRGRKEMSNLDEQMFTRPVCLEIQIVETLMSCGCEIIQSVTGEADFMIAKALHDREKAFAIWSNDSDFCVFDKCRFIPNDLFDIYNGLQMGLPIEVPVKPESVWCGIISSEKVRFSLGFQSPHLMVELSIIAGNDFTSQYVSTGLNRQIDIRGRIGVETFAEWVKRYRGIENHPMLNREMSRNVSFARAVEHSRMFYCLQSNPEEIVHKGYFSKLLAEKISSLKYPSHLMAMHNNFYWHRLLQEDTTRGQPCAEEALTELRALIYRIVLPRRENLVNEYGRSPWDTLRIEGVLAIDDPNLPALHKIQEDKIFWNLNSFHYIMSHQEPVERPKWFDRYGRKNGFIVYCLRYFLLLNWGRNLQLQQQEFLALCALVFARPREEHYQQIQIRPTPRCVSIGNWFLDVYRHAFLFLGKLLYLTHEFPLPEEIYSGSVWTCFYMCCKDDTYYAASRQTTQEVLSWIQDQMNAVISDKRHPIMLHPDKRPKRFFRGSRIK</sequence>
<gene>
    <name evidence="2" type="ORF">CGI_10014990</name>
</gene>
<comment type="similarity">
    <text evidence="1">Belongs to the asteroid family.</text>
</comment>
<evidence type="ECO:0000256" key="1">
    <source>
        <dbReference type="ARBA" id="ARBA00007398"/>
    </source>
</evidence>
<accession>K1QJE9</accession>
<dbReference type="Gene3D" id="3.40.50.1010">
    <property type="entry name" value="5'-nuclease"/>
    <property type="match status" value="1"/>
</dbReference>
<dbReference type="HOGENOM" id="CLU_460224_0_0_1"/>
<dbReference type="SUPFAM" id="SSF88723">
    <property type="entry name" value="PIN domain-like"/>
    <property type="match status" value="1"/>
</dbReference>
<proteinExistence type="inferred from homology"/>
<dbReference type="PANTHER" id="PTHR15665:SF1">
    <property type="entry name" value="PROTEIN ASTEROID HOMOLOG 1"/>
    <property type="match status" value="1"/>
</dbReference>
<dbReference type="AlphaFoldDB" id="K1QJE9"/>
<organism evidence="2">
    <name type="scientific">Magallana gigas</name>
    <name type="common">Pacific oyster</name>
    <name type="synonym">Crassostrea gigas</name>
    <dbReference type="NCBI Taxonomy" id="29159"/>
    <lineage>
        <taxon>Eukaryota</taxon>
        <taxon>Metazoa</taxon>
        <taxon>Spiralia</taxon>
        <taxon>Lophotrochozoa</taxon>
        <taxon>Mollusca</taxon>
        <taxon>Bivalvia</taxon>
        <taxon>Autobranchia</taxon>
        <taxon>Pteriomorphia</taxon>
        <taxon>Ostreida</taxon>
        <taxon>Ostreoidea</taxon>
        <taxon>Ostreidae</taxon>
        <taxon>Magallana</taxon>
    </lineage>
</organism>
<reference evidence="2" key="1">
    <citation type="journal article" date="2012" name="Nature">
        <title>The oyster genome reveals stress adaptation and complexity of shell formation.</title>
        <authorList>
            <person name="Zhang G."/>
            <person name="Fang X."/>
            <person name="Guo X."/>
            <person name="Li L."/>
            <person name="Luo R."/>
            <person name="Xu F."/>
            <person name="Yang P."/>
            <person name="Zhang L."/>
            <person name="Wang X."/>
            <person name="Qi H."/>
            <person name="Xiong Z."/>
            <person name="Que H."/>
            <person name="Xie Y."/>
            <person name="Holland P.W."/>
            <person name="Paps J."/>
            <person name="Zhu Y."/>
            <person name="Wu F."/>
            <person name="Chen Y."/>
            <person name="Wang J."/>
            <person name="Peng C."/>
            <person name="Meng J."/>
            <person name="Yang L."/>
            <person name="Liu J."/>
            <person name="Wen B."/>
            <person name="Zhang N."/>
            <person name="Huang Z."/>
            <person name="Zhu Q."/>
            <person name="Feng Y."/>
            <person name="Mount A."/>
            <person name="Hedgecock D."/>
            <person name="Xu Z."/>
            <person name="Liu Y."/>
            <person name="Domazet-Loso T."/>
            <person name="Du Y."/>
            <person name="Sun X."/>
            <person name="Zhang S."/>
            <person name="Liu B."/>
            <person name="Cheng P."/>
            <person name="Jiang X."/>
            <person name="Li J."/>
            <person name="Fan D."/>
            <person name="Wang W."/>
            <person name="Fu W."/>
            <person name="Wang T."/>
            <person name="Wang B."/>
            <person name="Zhang J."/>
            <person name="Peng Z."/>
            <person name="Li Y."/>
            <person name="Li N."/>
            <person name="Wang J."/>
            <person name="Chen M."/>
            <person name="He Y."/>
            <person name="Tan F."/>
            <person name="Song X."/>
            <person name="Zheng Q."/>
            <person name="Huang R."/>
            <person name="Yang H."/>
            <person name="Du X."/>
            <person name="Chen L."/>
            <person name="Yang M."/>
            <person name="Gaffney P.M."/>
            <person name="Wang S."/>
            <person name="Luo L."/>
            <person name="She Z."/>
            <person name="Ming Y."/>
            <person name="Huang W."/>
            <person name="Zhang S."/>
            <person name="Huang B."/>
            <person name="Zhang Y."/>
            <person name="Qu T."/>
            <person name="Ni P."/>
            <person name="Miao G."/>
            <person name="Wang J."/>
            <person name="Wang Q."/>
            <person name="Steinberg C.E."/>
            <person name="Wang H."/>
            <person name="Li N."/>
            <person name="Qian L."/>
            <person name="Zhang G."/>
            <person name="Li Y."/>
            <person name="Yang H."/>
            <person name="Liu X."/>
            <person name="Wang J."/>
            <person name="Yin Y."/>
            <person name="Wang J."/>
        </authorList>
    </citation>
    <scope>NUCLEOTIDE SEQUENCE [LARGE SCALE GENOMIC DNA]</scope>
    <source>
        <strain evidence="2">05x7-T-G4-1.051#20</strain>
    </source>
</reference>
<dbReference type="EMBL" id="JH816849">
    <property type="protein sequence ID" value="EKC28990.1"/>
    <property type="molecule type" value="Genomic_DNA"/>
</dbReference>